<name>A0A1I7U5S9_9PELO</name>
<dbReference type="Proteomes" id="UP000095282">
    <property type="component" value="Unplaced"/>
</dbReference>
<proteinExistence type="predicted"/>
<sequence>MTHQLFAFLLSPEKANLVDKPPIFSLFISVILINFVLCLNQFIYFFFYLFLCPPVFGEYECPTGFTCEEKQCIGRNKSPSTSCTFDVECRDGFVCSEGKCYPITSVKCNRHVLIGEGSARSIVSDCGRRGKCVNGQCVLDRCQGVSCDEGALCRDGKCEKVLETFCIGHTDCGPNMLCQQNKCQLKPQEPLCNCQPHEICHHGQCYPNTQCTSIYCEPGTYCVEGQCLSAVGKTCQDDTCHGGTVCVNGVCIANPCPGRCPHDQDCRLGECRIMEGIPCVGECKHPFVCIDGRCRRNDCSRKVCQLGEACEGGNCVRVAGRFCTLAIRDCGEQFTCQENKCIDRMTALKG</sequence>
<dbReference type="eggNOG" id="KOG1225">
    <property type="taxonomic scope" value="Eukaryota"/>
</dbReference>
<protein>
    <submittedName>
        <fullName evidence="3">Tenascin</fullName>
    </submittedName>
</protein>
<keyword evidence="1" id="KW-0472">Membrane</keyword>
<feature type="transmembrane region" description="Helical" evidence="1">
    <location>
        <begin position="23"/>
        <end position="51"/>
    </location>
</feature>
<dbReference type="STRING" id="1561998.A0A1I7U5S9"/>
<dbReference type="AlphaFoldDB" id="A0A1I7U5S9"/>
<evidence type="ECO:0000256" key="1">
    <source>
        <dbReference type="SAM" id="Phobius"/>
    </source>
</evidence>
<dbReference type="PANTHER" id="PTHR36519:SF6">
    <property type="entry name" value="LATE NODULIN-RELATED"/>
    <property type="match status" value="1"/>
</dbReference>
<keyword evidence="2" id="KW-1185">Reference proteome</keyword>
<evidence type="ECO:0000313" key="2">
    <source>
        <dbReference type="Proteomes" id="UP000095282"/>
    </source>
</evidence>
<accession>A0A1I7U5S9</accession>
<dbReference type="PANTHER" id="PTHR36519">
    <property type="entry name" value="FIP (FUNGUS-INDUCED PROTEIN) RELATED-RELATED"/>
    <property type="match status" value="1"/>
</dbReference>
<keyword evidence="1" id="KW-0812">Transmembrane</keyword>
<evidence type="ECO:0000313" key="3">
    <source>
        <dbReference type="WBParaSite" id="Csp11.Scaffold629.g15144.t1"/>
    </source>
</evidence>
<reference evidence="3" key="1">
    <citation type="submission" date="2016-11" db="UniProtKB">
        <authorList>
            <consortium name="WormBaseParasite"/>
        </authorList>
    </citation>
    <scope>IDENTIFICATION</scope>
</reference>
<dbReference type="WBParaSite" id="Csp11.Scaffold629.g15144.t1">
    <property type="protein sequence ID" value="Csp11.Scaffold629.g15144.t1"/>
    <property type="gene ID" value="Csp11.Scaffold629.g15144"/>
</dbReference>
<organism evidence="2 3">
    <name type="scientific">Caenorhabditis tropicalis</name>
    <dbReference type="NCBI Taxonomy" id="1561998"/>
    <lineage>
        <taxon>Eukaryota</taxon>
        <taxon>Metazoa</taxon>
        <taxon>Ecdysozoa</taxon>
        <taxon>Nematoda</taxon>
        <taxon>Chromadorea</taxon>
        <taxon>Rhabditida</taxon>
        <taxon>Rhabditina</taxon>
        <taxon>Rhabditomorpha</taxon>
        <taxon>Rhabditoidea</taxon>
        <taxon>Rhabditidae</taxon>
        <taxon>Peloderinae</taxon>
        <taxon>Caenorhabditis</taxon>
    </lineage>
</organism>
<keyword evidence="1" id="KW-1133">Transmembrane helix</keyword>